<reference evidence="1 2" key="1">
    <citation type="journal article" date="2022" name="bioRxiv">
        <title>The genome of the oomycete Peronosclerospora sorghi, a cosmopolitan pathogen of maize and sorghum, is inflated with dispersed pseudogenes.</title>
        <authorList>
            <person name="Fletcher K."/>
            <person name="Martin F."/>
            <person name="Isakeit T."/>
            <person name="Cavanaugh K."/>
            <person name="Magill C."/>
            <person name="Michelmore R."/>
        </authorList>
    </citation>
    <scope>NUCLEOTIDE SEQUENCE [LARGE SCALE GENOMIC DNA]</scope>
    <source>
        <strain evidence="1">P6</strain>
    </source>
</reference>
<gene>
    <name evidence="1" type="ORF">PsorP6_013028</name>
</gene>
<name>A0ACC0WIS8_9STRA</name>
<sequence>MAARNVIRFLKSANIYFSSFDQRASGACEFYRQMTAEKVTYIGSRIRLPYLDGQYNERFDLFVICGTVNGSKQVLEVPNKKVGDIFDEVDFHCSQIETEYEEQGKSIE</sequence>
<dbReference type="Proteomes" id="UP001163321">
    <property type="component" value="Chromosome 13"/>
</dbReference>
<accession>A0ACC0WIS8</accession>
<comment type="caution">
    <text evidence="1">The sequence shown here is derived from an EMBL/GenBank/DDBJ whole genome shotgun (WGS) entry which is preliminary data.</text>
</comment>
<dbReference type="EMBL" id="CM047592">
    <property type="protein sequence ID" value="KAI9917926.1"/>
    <property type="molecule type" value="Genomic_DNA"/>
</dbReference>
<proteinExistence type="predicted"/>
<evidence type="ECO:0000313" key="1">
    <source>
        <dbReference type="EMBL" id="KAI9917926.1"/>
    </source>
</evidence>
<evidence type="ECO:0000313" key="2">
    <source>
        <dbReference type="Proteomes" id="UP001163321"/>
    </source>
</evidence>
<keyword evidence="2" id="KW-1185">Reference proteome</keyword>
<organism evidence="1 2">
    <name type="scientific">Peronosclerospora sorghi</name>
    <dbReference type="NCBI Taxonomy" id="230839"/>
    <lineage>
        <taxon>Eukaryota</taxon>
        <taxon>Sar</taxon>
        <taxon>Stramenopiles</taxon>
        <taxon>Oomycota</taxon>
        <taxon>Peronosporomycetes</taxon>
        <taxon>Peronosporales</taxon>
        <taxon>Peronosporaceae</taxon>
        <taxon>Peronosclerospora</taxon>
    </lineage>
</organism>
<protein>
    <submittedName>
        <fullName evidence="1">Uncharacterized protein</fullName>
    </submittedName>
</protein>